<keyword evidence="2" id="KW-1133">Transmembrane helix</keyword>
<comment type="caution">
    <text evidence="3">The sequence shown here is derived from an EMBL/GenBank/DDBJ whole genome shotgun (WGS) entry which is preliminary data.</text>
</comment>
<sequence length="389" mass="44357">MREIQNIDQTIGFMNETNAVEVTLQANQYRLDKLTQYQHFLAPGIRMLSGEIIEATEEKLVIRYKKETDTLPLEQVVKKEELFHRLLLAQKIHFLTDFLHRPAQPFLHPANLFVRGEELVIGHRGFMETIVPYINEEDDFIKQYRALVLYILHPKLNYELLIEGSGTLKDAFTKKINEADTIEIIDQLLATEILKQKQKRAKETQVVSKRNHQIFKWSSLVLGVSTIGFAVATGIYALDKLPAQERISSAETQYIANDYAGVLNTLKEDEPEKLPTGAKYVAAVSAVQLDNLSNEQKAAILNNLSLKSSDNTLLYWIYAGKGNFDKALDVAKNLGDNQYILHAYTKLYDATKTNNKMKGEKKQELLTKYEEEINKYMKLLGGEDGNEAN</sequence>
<evidence type="ECO:0000313" key="3">
    <source>
        <dbReference type="EMBL" id="OTN93986.1"/>
    </source>
</evidence>
<dbReference type="RefSeq" id="WP_086323476.1">
    <property type="nucleotide sequence ID" value="NZ_NGKW01000003.1"/>
</dbReference>
<dbReference type="EMBL" id="NGKW01000003">
    <property type="protein sequence ID" value="OTN93986.1"/>
    <property type="molecule type" value="Genomic_DNA"/>
</dbReference>
<proteinExistence type="inferred from homology"/>
<dbReference type="AlphaFoldDB" id="A0A242BEQ6"/>
<accession>A0A242BEQ6</accession>
<dbReference type="Gene3D" id="1.25.40.680">
    <property type="entry name" value="Type VII secretion system EssB, C-terminal-like domain"/>
    <property type="match status" value="1"/>
</dbReference>
<dbReference type="InterPro" id="IPR018778">
    <property type="entry name" value="T7SS_EssB"/>
</dbReference>
<comment type="similarity">
    <text evidence="1">Belongs to the EssB family.</text>
</comment>
<keyword evidence="2" id="KW-0812">Transmembrane</keyword>
<feature type="transmembrane region" description="Helical" evidence="2">
    <location>
        <begin position="217"/>
        <end position="238"/>
    </location>
</feature>
<dbReference type="NCBIfam" id="TIGR03926">
    <property type="entry name" value="T7_EssB"/>
    <property type="match status" value="1"/>
</dbReference>
<evidence type="ECO:0000256" key="1">
    <source>
        <dbReference type="ARBA" id="ARBA00010163"/>
    </source>
</evidence>
<protein>
    <submittedName>
        <fullName evidence="3">Type VII secretion protein EssB</fullName>
    </submittedName>
</protein>
<name>A0A242BEQ6_ENTFC</name>
<keyword evidence="2" id="KW-0472">Membrane</keyword>
<dbReference type="InterPro" id="IPR042565">
    <property type="entry name" value="T7SS_EssB_C"/>
</dbReference>
<dbReference type="Gene3D" id="1.10.510.10">
    <property type="entry name" value="Transferase(Phosphotransferase) domain 1"/>
    <property type="match status" value="1"/>
</dbReference>
<evidence type="ECO:0000256" key="2">
    <source>
        <dbReference type="SAM" id="Phobius"/>
    </source>
</evidence>
<gene>
    <name evidence="3" type="ORF">A5810_001865</name>
</gene>
<organism evidence="3 4">
    <name type="scientific">Enterococcus faecium</name>
    <name type="common">Streptococcus faecium</name>
    <dbReference type="NCBI Taxonomy" id="1352"/>
    <lineage>
        <taxon>Bacteria</taxon>
        <taxon>Bacillati</taxon>
        <taxon>Bacillota</taxon>
        <taxon>Bacilli</taxon>
        <taxon>Lactobacillales</taxon>
        <taxon>Enterococcaceae</taxon>
        <taxon>Enterococcus</taxon>
    </lineage>
</organism>
<reference evidence="3 4" key="1">
    <citation type="submission" date="2017-05" db="EMBL/GenBank/DDBJ databases">
        <title>The Genome Sequence of Enterococcus faecium 7H8_DIV0219.</title>
        <authorList>
            <consortium name="The Broad Institute Genomics Platform"/>
            <consortium name="The Broad Institute Genomic Center for Infectious Diseases"/>
            <person name="Earl A."/>
            <person name="Manson A."/>
            <person name="Schwartman J."/>
            <person name="Gilmore M."/>
            <person name="Abouelleil A."/>
            <person name="Cao P."/>
            <person name="Chapman S."/>
            <person name="Cusick C."/>
            <person name="Shea T."/>
            <person name="Young S."/>
            <person name="Neafsey D."/>
            <person name="Nusbaum C."/>
            <person name="Birren B."/>
        </authorList>
    </citation>
    <scope>NUCLEOTIDE SEQUENCE [LARGE SCALE GENOMIC DNA]</scope>
    <source>
        <strain evidence="3 4">7H8_DIV0219</strain>
    </source>
</reference>
<dbReference type="Proteomes" id="UP000194885">
    <property type="component" value="Unassembled WGS sequence"/>
</dbReference>
<evidence type="ECO:0000313" key="4">
    <source>
        <dbReference type="Proteomes" id="UP000194885"/>
    </source>
</evidence>
<dbReference type="Pfam" id="PF10140">
    <property type="entry name" value="YukC"/>
    <property type="match status" value="1"/>
</dbReference>